<evidence type="ECO:0000313" key="3">
    <source>
        <dbReference type="EMBL" id="MBO1076075.1"/>
    </source>
</evidence>
<reference evidence="3 4" key="1">
    <citation type="submission" date="2020-09" db="EMBL/GenBank/DDBJ databases">
        <title>Roseomonas.</title>
        <authorList>
            <person name="Zhu W."/>
        </authorList>
    </citation>
    <scope>NUCLEOTIDE SEQUENCE [LARGE SCALE GENOMIC DNA]</scope>
    <source>
        <strain evidence="3 4">1311</strain>
    </source>
</reference>
<proteinExistence type="predicted"/>
<dbReference type="InterPro" id="IPR038740">
    <property type="entry name" value="BioF2-like_GNAT_dom"/>
</dbReference>
<dbReference type="EMBL" id="JACTNF010000017">
    <property type="protein sequence ID" value="MBO1076075.1"/>
    <property type="molecule type" value="Genomic_DNA"/>
</dbReference>
<dbReference type="RefSeq" id="WP_207448721.1">
    <property type="nucleotide sequence ID" value="NZ_CP061093.1"/>
</dbReference>
<comment type="caution">
    <text evidence="3">The sequence shown here is derived from an EMBL/GenBank/DDBJ whole genome shotgun (WGS) entry which is preliminary data.</text>
</comment>
<accession>A0ABS3KF36</accession>
<keyword evidence="4" id="KW-1185">Reference proteome</keyword>
<feature type="domain" description="BioF2-like acetyltransferase" evidence="2">
    <location>
        <begin position="188"/>
        <end position="313"/>
    </location>
</feature>
<organism evidence="3 4">
    <name type="scientific">Roseomonas marmotae</name>
    <dbReference type="NCBI Taxonomy" id="2768161"/>
    <lineage>
        <taxon>Bacteria</taxon>
        <taxon>Pseudomonadati</taxon>
        <taxon>Pseudomonadota</taxon>
        <taxon>Alphaproteobacteria</taxon>
        <taxon>Acetobacterales</taxon>
        <taxon>Roseomonadaceae</taxon>
        <taxon>Roseomonas</taxon>
    </lineage>
</organism>
<protein>
    <submittedName>
        <fullName evidence="3">GNAT family N-acetyltransferase</fullName>
    </submittedName>
</protein>
<dbReference type="Proteomes" id="UP001518990">
    <property type="component" value="Unassembled WGS sequence"/>
</dbReference>
<evidence type="ECO:0000259" key="2">
    <source>
        <dbReference type="Pfam" id="PF13480"/>
    </source>
</evidence>
<feature type="region of interest" description="Disordered" evidence="1">
    <location>
        <begin position="1"/>
        <end position="22"/>
    </location>
</feature>
<evidence type="ECO:0000256" key="1">
    <source>
        <dbReference type="SAM" id="MobiDB-lite"/>
    </source>
</evidence>
<gene>
    <name evidence="3" type="ORF">IAI60_15770</name>
</gene>
<dbReference type="Gene3D" id="3.40.630.30">
    <property type="match status" value="1"/>
</dbReference>
<dbReference type="Pfam" id="PF13480">
    <property type="entry name" value="Acetyltransf_6"/>
    <property type="match status" value="1"/>
</dbReference>
<name>A0ABS3KF36_9PROT</name>
<sequence>MPEALHLRPAPQLPLPMRAPSPAATRPEGFEMLVDAFVADDAPDLFNRAAFHRLHRHRPGIGAGAFLQWRQGSSGRICATFQALETEPGYFASPGRGSYGGFDLAGDLGCAEIADFVTAAEAHLQELGARRLGLVLPPFCYAPGRAALVLSTLLGAGYVVERHELNQSIDLQHARLSSRRNYLISRARREGLSTTLLAPRDYQEAHAVLVESREKKGLTLSMSWPDVAEMAEAFPDALRVFGAYHGGSMVAAAICIAVNPRQLYVYTWGERRGSEPLSPVTLIADTLYRHARAGGFQRLDLGASSIGGVVNHGVYAFKKSLGATPSVKLFLGKTLSWRS</sequence>
<evidence type="ECO:0000313" key="4">
    <source>
        <dbReference type="Proteomes" id="UP001518990"/>
    </source>
</evidence>
<dbReference type="InterPro" id="IPR016181">
    <property type="entry name" value="Acyl_CoA_acyltransferase"/>
</dbReference>
<dbReference type="SUPFAM" id="SSF55729">
    <property type="entry name" value="Acyl-CoA N-acyltransferases (Nat)"/>
    <property type="match status" value="1"/>
</dbReference>